<feature type="domain" description="Reelin" evidence="3">
    <location>
        <begin position="13"/>
        <end position="182"/>
    </location>
</feature>
<evidence type="ECO:0000256" key="1">
    <source>
        <dbReference type="ARBA" id="ARBA00009195"/>
    </source>
</evidence>
<dbReference type="InterPro" id="IPR042307">
    <property type="entry name" value="Reeler_sf"/>
</dbReference>
<gene>
    <name evidence="4" type="ORF">AAFF_G00229100</name>
</gene>
<feature type="signal peptide" evidence="2">
    <location>
        <begin position="1"/>
        <end position="22"/>
    </location>
</feature>
<sequence length="186" mass="19911">MFFRILLLSLAVFALSANRAAAFSNGLVAASCESMLPGHSTFMPQNSASPYTVSTSMSYYKPGDSVTVTLEAAGNSSAFLGFMLQARVIGGRVPVGCFTSINSSLYQGLDCNNSPNSSVSHQSAIEKTQLQVTWEAPLNVAPGDIMFCGTFVKNYQLFWVAVNSPPVKMVGVPSSFEPGMRPDHQH</sequence>
<dbReference type="FunFam" id="2.60.40.4060:FF:000003">
    <property type="entry name" value="Ferric chelate reductase 1"/>
    <property type="match status" value="1"/>
</dbReference>
<keyword evidence="2" id="KW-0732">Signal</keyword>
<keyword evidence="5" id="KW-1185">Reference proteome</keyword>
<dbReference type="CDD" id="cd08544">
    <property type="entry name" value="Reeler"/>
    <property type="match status" value="1"/>
</dbReference>
<dbReference type="InterPro" id="IPR002861">
    <property type="entry name" value="Reeler_dom"/>
</dbReference>
<dbReference type="PROSITE" id="PS51019">
    <property type="entry name" value="REELIN"/>
    <property type="match status" value="1"/>
</dbReference>
<evidence type="ECO:0000259" key="3">
    <source>
        <dbReference type="PROSITE" id="PS51019"/>
    </source>
</evidence>
<dbReference type="Pfam" id="PF02014">
    <property type="entry name" value="Reeler"/>
    <property type="match status" value="1"/>
</dbReference>
<evidence type="ECO:0000256" key="2">
    <source>
        <dbReference type="SAM" id="SignalP"/>
    </source>
</evidence>
<dbReference type="PANTHER" id="PTHR45828:SF44">
    <property type="entry name" value="FERRIC-CHELATE REDUCTASE 1-RELATED"/>
    <property type="match status" value="1"/>
</dbReference>
<comment type="caution">
    <text evidence="4">The sequence shown here is derived from an EMBL/GenBank/DDBJ whole genome shotgun (WGS) entry which is preliminary data.</text>
</comment>
<comment type="similarity">
    <text evidence="1">Belongs to the FRRS1 family.</text>
</comment>
<reference evidence="4" key="1">
    <citation type="journal article" date="2023" name="Science">
        <title>Genome structures resolve the early diversification of teleost fishes.</title>
        <authorList>
            <person name="Parey E."/>
            <person name="Louis A."/>
            <person name="Montfort J."/>
            <person name="Bouchez O."/>
            <person name="Roques C."/>
            <person name="Iampietro C."/>
            <person name="Lluch J."/>
            <person name="Castinel A."/>
            <person name="Donnadieu C."/>
            <person name="Desvignes T."/>
            <person name="Floi Bucao C."/>
            <person name="Jouanno E."/>
            <person name="Wen M."/>
            <person name="Mejri S."/>
            <person name="Dirks R."/>
            <person name="Jansen H."/>
            <person name="Henkel C."/>
            <person name="Chen W.J."/>
            <person name="Zahm M."/>
            <person name="Cabau C."/>
            <person name="Klopp C."/>
            <person name="Thompson A.W."/>
            <person name="Robinson-Rechavi M."/>
            <person name="Braasch I."/>
            <person name="Lecointre G."/>
            <person name="Bobe J."/>
            <person name="Postlethwait J.H."/>
            <person name="Berthelot C."/>
            <person name="Roest Crollius H."/>
            <person name="Guiguen Y."/>
        </authorList>
    </citation>
    <scope>NUCLEOTIDE SEQUENCE</scope>
    <source>
        <strain evidence="4">NC1722</strain>
    </source>
</reference>
<organism evidence="4 5">
    <name type="scientific">Aldrovandia affinis</name>
    <dbReference type="NCBI Taxonomy" id="143900"/>
    <lineage>
        <taxon>Eukaryota</taxon>
        <taxon>Metazoa</taxon>
        <taxon>Chordata</taxon>
        <taxon>Craniata</taxon>
        <taxon>Vertebrata</taxon>
        <taxon>Euteleostomi</taxon>
        <taxon>Actinopterygii</taxon>
        <taxon>Neopterygii</taxon>
        <taxon>Teleostei</taxon>
        <taxon>Notacanthiformes</taxon>
        <taxon>Halosauridae</taxon>
        <taxon>Aldrovandia</taxon>
    </lineage>
</organism>
<protein>
    <recommendedName>
        <fullName evidence="3">Reelin domain-containing protein</fullName>
    </recommendedName>
</protein>
<evidence type="ECO:0000313" key="4">
    <source>
        <dbReference type="EMBL" id="KAJ8409509.1"/>
    </source>
</evidence>
<accession>A0AAD7SVD2</accession>
<feature type="chain" id="PRO_5041999438" description="Reelin domain-containing protein" evidence="2">
    <location>
        <begin position="23"/>
        <end position="186"/>
    </location>
</feature>
<dbReference type="PANTHER" id="PTHR45828">
    <property type="entry name" value="CYTOCHROME B561/FERRIC REDUCTASE TRANSMEMBRANE"/>
    <property type="match status" value="1"/>
</dbReference>
<proteinExistence type="inferred from homology"/>
<dbReference type="AlphaFoldDB" id="A0AAD7SVD2"/>
<dbReference type="EMBL" id="JAINUG010000030">
    <property type="protein sequence ID" value="KAJ8409509.1"/>
    <property type="molecule type" value="Genomic_DNA"/>
</dbReference>
<name>A0AAD7SVD2_9TELE</name>
<dbReference type="Proteomes" id="UP001221898">
    <property type="component" value="Unassembled WGS sequence"/>
</dbReference>
<dbReference type="GO" id="GO:0016020">
    <property type="term" value="C:membrane"/>
    <property type="evidence" value="ECO:0007669"/>
    <property type="project" value="TreeGrafter"/>
</dbReference>
<dbReference type="InterPro" id="IPR051237">
    <property type="entry name" value="Ferric-chelate_Red/DefProt"/>
</dbReference>
<dbReference type="Gene3D" id="2.60.40.4060">
    <property type="entry name" value="Reeler domain"/>
    <property type="match status" value="1"/>
</dbReference>
<evidence type="ECO:0000313" key="5">
    <source>
        <dbReference type="Proteomes" id="UP001221898"/>
    </source>
</evidence>
<dbReference type="PROSITE" id="PS51257">
    <property type="entry name" value="PROKAR_LIPOPROTEIN"/>
    <property type="match status" value="1"/>
</dbReference>